<dbReference type="InterPro" id="IPR036692">
    <property type="entry name" value="Shew3726-like_sf"/>
</dbReference>
<keyword evidence="2" id="KW-1185">Reference proteome</keyword>
<dbReference type="Proteomes" id="UP000184268">
    <property type="component" value="Unassembled WGS sequence"/>
</dbReference>
<gene>
    <name evidence="1" type="ORF">SAMN02745129_0303</name>
</gene>
<dbReference type="Gene3D" id="3.30.160.140">
    <property type="entry name" value="Shew3726-like"/>
    <property type="match status" value="1"/>
</dbReference>
<sequence length="91" mass="10438">MNQQILFNDQVELDWEGGWLRFNALVAGQTVGCFIALMELHKRLGQEITEREASMVAFEQLRFDLEAEAETLIEDEAYDAQGRIWLGHPAI</sequence>
<organism evidence="1 2">
    <name type="scientific">Ferrimonas marina</name>
    <dbReference type="NCBI Taxonomy" id="299255"/>
    <lineage>
        <taxon>Bacteria</taxon>
        <taxon>Pseudomonadati</taxon>
        <taxon>Pseudomonadota</taxon>
        <taxon>Gammaproteobacteria</taxon>
        <taxon>Alteromonadales</taxon>
        <taxon>Ferrimonadaceae</taxon>
        <taxon>Ferrimonas</taxon>
    </lineage>
</organism>
<dbReference type="Pfam" id="PF07369">
    <property type="entry name" value="DUF1488"/>
    <property type="match status" value="1"/>
</dbReference>
<dbReference type="InterPro" id="IPR009962">
    <property type="entry name" value="DUF1488"/>
</dbReference>
<dbReference type="STRING" id="299255.SAMN02745129_0303"/>
<evidence type="ECO:0008006" key="3">
    <source>
        <dbReference type="Google" id="ProtNLM"/>
    </source>
</evidence>
<evidence type="ECO:0000313" key="1">
    <source>
        <dbReference type="EMBL" id="SHI23550.1"/>
    </source>
</evidence>
<dbReference type="SUPFAM" id="SSF160272">
    <property type="entry name" value="Shew3726-like"/>
    <property type="match status" value="1"/>
</dbReference>
<proteinExistence type="predicted"/>
<protein>
    <recommendedName>
        <fullName evidence="3">Transcriptional regulator</fullName>
    </recommendedName>
</protein>
<accession>A0A1M5ZH51</accession>
<name>A0A1M5ZH51_9GAMM</name>
<evidence type="ECO:0000313" key="2">
    <source>
        <dbReference type="Proteomes" id="UP000184268"/>
    </source>
</evidence>
<dbReference type="EMBL" id="FQXG01000012">
    <property type="protein sequence ID" value="SHI23550.1"/>
    <property type="molecule type" value="Genomic_DNA"/>
</dbReference>
<dbReference type="OrthoDB" id="6465020at2"/>
<dbReference type="AlphaFoldDB" id="A0A1M5ZH51"/>
<dbReference type="RefSeq" id="WP_067665067.1">
    <property type="nucleotide sequence ID" value="NZ_FQXG01000012.1"/>
</dbReference>
<reference evidence="2" key="1">
    <citation type="submission" date="2016-11" db="EMBL/GenBank/DDBJ databases">
        <authorList>
            <person name="Varghese N."/>
            <person name="Submissions S."/>
        </authorList>
    </citation>
    <scope>NUCLEOTIDE SEQUENCE [LARGE SCALE GENOMIC DNA]</scope>
    <source>
        <strain evidence="2">DSM 16917</strain>
    </source>
</reference>